<evidence type="ECO:0000313" key="2">
    <source>
        <dbReference type="Proteomes" id="UP001356170"/>
    </source>
</evidence>
<evidence type="ECO:0008006" key="3">
    <source>
        <dbReference type="Google" id="ProtNLM"/>
    </source>
</evidence>
<dbReference type="RefSeq" id="WP_331703819.1">
    <property type="nucleotide sequence ID" value="NZ_JAZHBO010000002.1"/>
</dbReference>
<protein>
    <recommendedName>
        <fullName evidence="3">NAD(P)-binding domain-containing protein</fullName>
    </recommendedName>
</protein>
<dbReference type="SUPFAM" id="SSF51735">
    <property type="entry name" value="NAD(P)-binding Rossmann-fold domains"/>
    <property type="match status" value="1"/>
</dbReference>
<sequence length="87" mass="9409">MPGFPAEYYQEADTFSTVLDLYRASQGVQWTMLSPAPMISPGERTGQYRVGTDSPLGDAISAEDFAVAIVDELEKPAHAGKRFAVAN</sequence>
<organism evidence="1 2">
    <name type="scientific">Aquilutibacter rugosus</name>
    <dbReference type="NCBI Taxonomy" id="3115820"/>
    <lineage>
        <taxon>Bacteria</taxon>
        <taxon>Pseudomonadati</taxon>
        <taxon>Pseudomonadota</taxon>
        <taxon>Gammaproteobacteria</taxon>
        <taxon>Lysobacterales</taxon>
        <taxon>Lysobacteraceae</taxon>
        <taxon>Aquilutibacter</taxon>
    </lineage>
</organism>
<comment type="caution">
    <text evidence="1">The sequence shown here is derived from an EMBL/GenBank/DDBJ whole genome shotgun (WGS) entry which is preliminary data.</text>
</comment>
<gene>
    <name evidence="1" type="ORF">V3390_06230</name>
</gene>
<evidence type="ECO:0000313" key="1">
    <source>
        <dbReference type="EMBL" id="MEF2155831.1"/>
    </source>
</evidence>
<keyword evidence="2" id="KW-1185">Reference proteome</keyword>
<accession>A0ABU7UZ79</accession>
<dbReference type="Gene3D" id="3.40.50.720">
    <property type="entry name" value="NAD(P)-binding Rossmann-like Domain"/>
    <property type="match status" value="1"/>
</dbReference>
<proteinExistence type="predicted"/>
<name>A0ABU7UZ79_9GAMM</name>
<dbReference type="Proteomes" id="UP001356170">
    <property type="component" value="Unassembled WGS sequence"/>
</dbReference>
<dbReference type="InterPro" id="IPR036291">
    <property type="entry name" value="NAD(P)-bd_dom_sf"/>
</dbReference>
<dbReference type="EMBL" id="JAZHBO010000002">
    <property type="protein sequence ID" value="MEF2155831.1"/>
    <property type="molecule type" value="Genomic_DNA"/>
</dbReference>
<reference evidence="1 2" key="1">
    <citation type="submission" date="2024-01" db="EMBL/GenBank/DDBJ databases">
        <title>Novel species of the genus Luteimonas isolated from rivers.</title>
        <authorList>
            <person name="Lu H."/>
        </authorList>
    </citation>
    <scope>NUCLEOTIDE SEQUENCE [LARGE SCALE GENOMIC DNA]</scope>
    <source>
        <strain evidence="1 2">FXH3W</strain>
    </source>
</reference>